<protein>
    <submittedName>
        <fullName evidence="1">Tetratricopeptide repeat protein</fullName>
    </submittedName>
</protein>
<name>A0ABQ5P3V3_9ACTN</name>
<dbReference type="Gene3D" id="1.25.40.10">
    <property type="entry name" value="Tetratricopeptide repeat domain"/>
    <property type="match status" value="2"/>
</dbReference>
<dbReference type="EMBL" id="BSBI01000010">
    <property type="protein sequence ID" value="GLF97278.1"/>
    <property type="molecule type" value="Genomic_DNA"/>
</dbReference>
<keyword evidence="2" id="KW-1185">Reference proteome</keyword>
<dbReference type="InterPro" id="IPR011990">
    <property type="entry name" value="TPR-like_helical_dom_sf"/>
</dbReference>
<evidence type="ECO:0000313" key="1">
    <source>
        <dbReference type="EMBL" id="GLF97278.1"/>
    </source>
</evidence>
<evidence type="ECO:0000313" key="2">
    <source>
        <dbReference type="Proteomes" id="UP001291653"/>
    </source>
</evidence>
<dbReference type="InterPro" id="IPR019734">
    <property type="entry name" value="TPR_rpt"/>
</dbReference>
<dbReference type="PANTHER" id="PTHR47691">
    <property type="entry name" value="REGULATOR-RELATED"/>
    <property type="match status" value="1"/>
</dbReference>
<gene>
    <name evidence="1" type="ORF">SYYSPA8_23295</name>
</gene>
<dbReference type="Pfam" id="PF13424">
    <property type="entry name" value="TPR_12"/>
    <property type="match status" value="1"/>
</dbReference>
<accession>A0ABQ5P3V3</accession>
<dbReference type="PANTHER" id="PTHR47691:SF3">
    <property type="entry name" value="HTH-TYPE TRANSCRIPTIONAL REGULATOR RV0890C-RELATED"/>
    <property type="match status" value="1"/>
</dbReference>
<dbReference type="InterPro" id="IPR027417">
    <property type="entry name" value="P-loop_NTPase"/>
</dbReference>
<dbReference type="Proteomes" id="UP001291653">
    <property type="component" value="Unassembled WGS sequence"/>
</dbReference>
<dbReference type="PRINTS" id="PR00364">
    <property type="entry name" value="DISEASERSIST"/>
</dbReference>
<organism evidence="1 2">
    <name type="scientific">Streptomyces yaizuensis</name>
    <dbReference type="NCBI Taxonomy" id="2989713"/>
    <lineage>
        <taxon>Bacteria</taxon>
        <taxon>Bacillati</taxon>
        <taxon>Actinomycetota</taxon>
        <taxon>Actinomycetes</taxon>
        <taxon>Kitasatosporales</taxon>
        <taxon>Streptomycetaceae</taxon>
        <taxon>Streptomyces</taxon>
    </lineage>
</organism>
<dbReference type="Gene3D" id="3.40.50.300">
    <property type="entry name" value="P-loop containing nucleotide triphosphate hydrolases"/>
    <property type="match status" value="1"/>
</dbReference>
<comment type="caution">
    <text evidence="1">The sequence shown here is derived from an EMBL/GenBank/DDBJ whole genome shotgun (WGS) entry which is preliminary data.</text>
</comment>
<dbReference type="SUPFAM" id="SSF48452">
    <property type="entry name" value="TPR-like"/>
    <property type="match status" value="2"/>
</dbReference>
<dbReference type="SMART" id="SM00028">
    <property type="entry name" value="TPR"/>
    <property type="match status" value="6"/>
</dbReference>
<proteinExistence type="predicted"/>
<reference evidence="1 2" key="1">
    <citation type="submission" date="2022-10" db="EMBL/GenBank/DDBJ databases">
        <title>Draft genome sequence of Streptomyces sp. YSPA8.</title>
        <authorList>
            <person name="Moriuchi R."/>
            <person name="Dohra H."/>
            <person name="Yamamura H."/>
            <person name="Kodani S."/>
        </authorList>
    </citation>
    <scope>NUCLEOTIDE SEQUENCE [LARGE SCALE GENOMIC DNA]</scope>
    <source>
        <strain evidence="1 2">YSPA8</strain>
    </source>
</reference>
<dbReference type="RefSeq" id="WP_323449285.1">
    <property type="nucleotide sequence ID" value="NZ_BSBI01000010.1"/>
</dbReference>
<dbReference type="SUPFAM" id="SSF52540">
    <property type="entry name" value="P-loop containing nucleoside triphosphate hydrolases"/>
    <property type="match status" value="1"/>
</dbReference>
<sequence>MPRQLPAAGRHFVNRTEELGRLDAVLAQEGGVFTIPVCVIAGTAGAGKTSLALRWAHQVRDRFPDGQLHVDLRGYDPGDPVTAEQVLPRFLVALGTPADAVPADPDAAAALYRSLLADRVMLIVLDNAATVAQVRPLLPGSARSLTLVTSRGRLSGLAVRDGAHRLTLNVLAEAQAVELLRTVTDGHRSDSTHDLTELARLCAGLPLALRLAAERAASRPRTELAELLADLRDESALWDVLSTGDEEEAEAVGTVFAWSYRALPPDAARLFRLLGLHPGPWIGARAAAALAGAGLRRVGRLLDTLVGAHLLEQKAPDRYEFHDLLRAYARDQARREESAEGHTSALMRLLDWYLHTADAAQRRLRPAEDPLVTGPPAAGVSPLGFADHDRAVDWAEAEQVNFLPLVRAAEKNGHDRHAWLLPAVLWNAGPPSSPPADWLTMGRIGLDTARRLGDPVAESRLLEDFGFAWVRLNRLDEAQSCHERVLRIRRELADAPGEATSLNALGLVHLRRRQLGRARESLERAADAFGALGETHWQAVALANTALAHYRAGQIGQAATPLHTALAVHRRQDRTRSIGNALWILSGIHRARGEFPEALRAAEEAVRIALDQRSHVLEGCWLLALGEARYALGEYGDALAAYRRSGALHRRLGDRGREALAWQGAGETCFRLGRGAEAAALLRAAVAVQRALGDAWQEARALEELGVTRNEEAPGEARRHWAEALERMAGFGDPKAAAARERLRGRLAGGG</sequence>